<protein>
    <submittedName>
        <fullName evidence="4">Ovule protein</fullName>
    </submittedName>
</protein>
<evidence type="ECO:0000313" key="4">
    <source>
        <dbReference type="WBParaSite" id="OFLC_0000458501-mRNA-1"/>
    </source>
</evidence>
<dbReference type="WBParaSite" id="OFLC_0000458501-mRNA-1">
    <property type="protein sequence ID" value="OFLC_0000458501-mRNA-1"/>
    <property type="gene ID" value="OFLC_0000458501"/>
</dbReference>
<dbReference type="Proteomes" id="UP000267606">
    <property type="component" value="Unassembled WGS sequence"/>
</dbReference>
<proteinExistence type="predicted"/>
<feature type="compositionally biased region" description="Low complexity" evidence="1">
    <location>
        <begin position="104"/>
        <end position="118"/>
    </location>
</feature>
<organism evidence="4">
    <name type="scientific">Onchocerca flexuosa</name>
    <dbReference type="NCBI Taxonomy" id="387005"/>
    <lineage>
        <taxon>Eukaryota</taxon>
        <taxon>Metazoa</taxon>
        <taxon>Ecdysozoa</taxon>
        <taxon>Nematoda</taxon>
        <taxon>Chromadorea</taxon>
        <taxon>Rhabditida</taxon>
        <taxon>Spirurina</taxon>
        <taxon>Spiruromorpha</taxon>
        <taxon>Filarioidea</taxon>
        <taxon>Onchocercidae</taxon>
        <taxon>Onchocerca</taxon>
    </lineage>
</organism>
<evidence type="ECO:0000313" key="2">
    <source>
        <dbReference type="EMBL" id="VDO40417.1"/>
    </source>
</evidence>
<dbReference type="STRING" id="387005.A0A183HAS4"/>
<reference evidence="4" key="1">
    <citation type="submission" date="2016-06" db="UniProtKB">
        <authorList>
            <consortium name="WormBaseParasite"/>
        </authorList>
    </citation>
    <scope>IDENTIFICATION</scope>
</reference>
<keyword evidence="3" id="KW-1185">Reference proteome</keyword>
<gene>
    <name evidence="2" type="ORF">OFLC_LOCUS4586</name>
</gene>
<dbReference type="AlphaFoldDB" id="A0A183HAS4"/>
<name>A0A183HAS4_9BILA</name>
<evidence type="ECO:0000256" key="1">
    <source>
        <dbReference type="SAM" id="MobiDB-lite"/>
    </source>
</evidence>
<reference evidence="2 3" key="2">
    <citation type="submission" date="2018-11" db="EMBL/GenBank/DDBJ databases">
        <authorList>
            <consortium name="Pathogen Informatics"/>
        </authorList>
    </citation>
    <scope>NUCLEOTIDE SEQUENCE [LARGE SCALE GENOMIC DNA]</scope>
</reference>
<accession>A0A183HAS4</accession>
<sequence>MDASEDNDISEMPSMEPTENMMETEMVMIKNEAETVEEEAVEMKVNPDIHTMENPAETNENKANIIETLGSSDNFSVGSQFEKDSFKRFEMLLKKTENFSHCLSAGDVESVDDSSSNSTKGRPRNHSEGDHRHRKTEKEEDEELINQVKKSET</sequence>
<feature type="region of interest" description="Disordered" evidence="1">
    <location>
        <begin position="1"/>
        <end position="21"/>
    </location>
</feature>
<feature type="compositionally biased region" description="Low complexity" evidence="1">
    <location>
        <begin position="10"/>
        <end position="21"/>
    </location>
</feature>
<feature type="region of interest" description="Disordered" evidence="1">
    <location>
        <begin position="103"/>
        <end position="153"/>
    </location>
</feature>
<evidence type="ECO:0000313" key="3">
    <source>
        <dbReference type="Proteomes" id="UP000267606"/>
    </source>
</evidence>
<dbReference type="EMBL" id="UZAJ01003551">
    <property type="protein sequence ID" value="VDO40417.1"/>
    <property type="molecule type" value="Genomic_DNA"/>
</dbReference>